<evidence type="ECO:0000256" key="8">
    <source>
        <dbReference type="SAM" id="MobiDB-lite"/>
    </source>
</evidence>
<dbReference type="PANTHER" id="PTHR43253:SF1">
    <property type="entry name" value="TRICORN PROTEASE HOMOLOG 2-RELATED"/>
    <property type="match status" value="1"/>
</dbReference>
<dbReference type="InterPro" id="IPR029045">
    <property type="entry name" value="ClpP/crotonase-like_dom_sf"/>
</dbReference>
<dbReference type="Gene3D" id="3.30.750.44">
    <property type="match status" value="1"/>
</dbReference>
<reference evidence="11" key="1">
    <citation type="journal article" date="2019" name="Int. J. Syst. Evol. Microbiol.">
        <title>The Global Catalogue of Microorganisms (GCM) 10K type strain sequencing project: providing services to taxonomists for standard genome sequencing and annotation.</title>
        <authorList>
            <consortium name="The Broad Institute Genomics Platform"/>
            <consortium name="The Broad Institute Genome Sequencing Center for Infectious Disease"/>
            <person name="Wu L."/>
            <person name="Ma J."/>
        </authorList>
    </citation>
    <scope>NUCLEOTIDE SEQUENCE [LARGE SCALE GENOMIC DNA]</scope>
    <source>
        <strain evidence="11">KACC 12507</strain>
    </source>
</reference>
<sequence length="1064" mass="119021">MSLPSQASQLLRQPSVSEGKLAFSYANDIWVSSVDGGEAKRLTSFQGSESMPVLSPNGSHVAFTGEYAGNTDVYLVSSNGGEVKRLTYHPGSDVAVAWTPDGESILFRSTRSNAPRGWDRLYVVSIEGGTPSRLPMNRAFSGSFSADAQSLVFRRAGFWDRGWRNYRGGQNQALRMIDLNTLEESDLPFDNDFDLDPVWEGDFIYFLSNRSQIANVFRYNTQSKNIEQVTQSTEFDVMSFAVDGDTLIYEYMGDFYKQSVNGGQAQKINISIDSNFYWLREQYVDASKTLGAFDISPNAKRAVFEARGDIFTVPVEHGSPRNISDSSDSRQVSPSWSNDGTRIAWFSDASGEYRLVIADQRGQQLKEISLKESGFYQALQWSPDDSRVIFTDNKQQLWIVNIDNGSSRLIDQNTNVHVMPEIMAGWSPDSKWVAYTTQNANMFRELSIYSVDGRSTTKVSDGMAEIRYPVWDAAGDKLYFIASTDYGPHAAWLDMSTISFNPTYHLYYMLLNDDATSPIALQSDEESANEGVDEQGQEEEKSDDAVKVSIKFDGLAKRVMPLMAHSGHFSHVKAGKAGDVFYVTHYQDANGEQQSDLMKYSSEQRQSSKLASKVQQYDLSFNKESVLVNTQQGWHVFASDAGSSADDKHLNMDLKKRVNYAQEWQQVFREAWRFQRDYLYVDNFHGADWDAVYEAYQPLVASVSHPADLTYLLDTMGAEVSVGHSYTSEGEQPEIDANQIGLLGVDFVQDDEGVKLVKIYTGESYFPAQNMAAPLAKVAHKIAPNSYLLAVNGQSVNPNKNVYEYFEGTLGKVTQISIGKSADDDNPQHFDVKPIANDIALRRNDWVETNRAYVDKASNGKLAYVWIPNTAEDGYTSFNRYFFAQSDKPGVILDERFNHGGFIADYIISVLRRELNGFFNNPFKPTQPMTSPGAGVWGTQVMLINEVSGSGGDMLPYMFRFYDMGKLIGKRTWGGLVGIWGVPPLVDGGYITAPRSGFYDIDGQWKVENEGVAPDIEVEQLTIHTSQGKDPQLDRAIQEALKELEGYQDPIKAQPKAPVRVPQL</sequence>
<dbReference type="SUPFAM" id="SSF82171">
    <property type="entry name" value="DPP6 N-terminal domain-like"/>
    <property type="match status" value="1"/>
</dbReference>
<dbReference type="Gene3D" id="2.30.42.10">
    <property type="match status" value="1"/>
</dbReference>
<protein>
    <recommendedName>
        <fullName evidence="7">Tricorn protease homolog</fullName>
        <ecNumber evidence="7">3.4.21.-</ecNumber>
    </recommendedName>
</protein>
<dbReference type="InterPro" id="IPR028204">
    <property type="entry name" value="Tricorn_C1"/>
</dbReference>
<dbReference type="Pfam" id="PF26550">
    <property type="entry name" value="Tricorn_2nd"/>
    <property type="match status" value="1"/>
</dbReference>
<dbReference type="SUPFAM" id="SSF50156">
    <property type="entry name" value="PDZ domain-like"/>
    <property type="match status" value="1"/>
</dbReference>
<dbReference type="PIRSF" id="PIRSF036421">
    <property type="entry name" value="Tricorn_protease"/>
    <property type="match status" value="1"/>
</dbReference>
<evidence type="ECO:0000256" key="6">
    <source>
        <dbReference type="ARBA" id="ARBA00022825"/>
    </source>
</evidence>
<dbReference type="Pfam" id="PF26549">
    <property type="entry name" value="Tricorn_N"/>
    <property type="match status" value="1"/>
</dbReference>
<dbReference type="Gene3D" id="2.120.10.60">
    <property type="entry name" value="Tricorn protease N-terminal domain"/>
    <property type="match status" value="1"/>
</dbReference>
<dbReference type="CDD" id="cd07562">
    <property type="entry name" value="Peptidase_S41_TRI"/>
    <property type="match status" value="1"/>
</dbReference>
<comment type="similarity">
    <text evidence="2 7">Belongs to the peptidase S41B family.</text>
</comment>
<dbReference type="InterPro" id="IPR012393">
    <property type="entry name" value="Tricorn_protease"/>
</dbReference>
<feature type="region of interest" description="Disordered" evidence="8">
    <location>
        <begin position="523"/>
        <end position="544"/>
    </location>
</feature>
<keyword evidence="11" id="KW-1185">Reference proteome</keyword>
<comment type="subcellular location">
    <subcellularLocation>
        <location evidence="1 7">Cytoplasm</location>
    </subcellularLocation>
</comment>
<dbReference type="SMART" id="SM00245">
    <property type="entry name" value="TSPc"/>
    <property type="match status" value="1"/>
</dbReference>
<evidence type="ECO:0000256" key="5">
    <source>
        <dbReference type="ARBA" id="ARBA00022801"/>
    </source>
</evidence>
<dbReference type="EC" id="3.4.21.-" evidence="7"/>
<dbReference type="PANTHER" id="PTHR43253">
    <property type="entry name" value="TRICORN PROTEASE HOMOLOG 2-RELATED"/>
    <property type="match status" value="1"/>
</dbReference>
<dbReference type="Pfam" id="PF03572">
    <property type="entry name" value="Peptidase_S41"/>
    <property type="match status" value="1"/>
</dbReference>
<dbReference type="Proteomes" id="UP001595897">
    <property type="component" value="Unassembled WGS sequence"/>
</dbReference>
<evidence type="ECO:0000259" key="9">
    <source>
        <dbReference type="SMART" id="SM00245"/>
    </source>
</evidence>
<dbReference type="RefSeq" id="WP_382408892.1">
    <property type="nucleotide sequence ID" value="NZ_JBHSGU010000005.1"/>
</dbReference>
<evidence type="ECO:0000256" key="4">
    <source>
        <dbReference type="ARBA" id="ARBA00022670"/>
    </source>
</evidence>
<dbReference type="InterPro" id="IPR036034">
    <property type="entry name" value="PDZ_sf"/>
</dbReference>
<feature type="compositionally biased region" description="Acidic residues" evidence="8">
    <location>
        <begin position="523"/>
        <end position="542"/>
    </location>
</feature>
<dbReference type="Pfam" id="PF14684">
    <property type="entry name" value="Tricorn_C1"/>
    <property type="match status" value="1"/>
</dbReference>
<evidence type="ECO:0000256" key="1">
    <source>
        <dbReference type="ARBA" id="ARBA00004496"/>
    </source>
</evidence>
<evidence type="ECO:0000313" key="10">
    <source>
        <dbReference type="EMBL" id="MFC4700916.1"/>
    </source>
</evidence>
<organism evidence="10 11">
    <name type="scientific">Glaciecola siphonariae</name>
    <dbReference type="NCBI Taxonomy" id="521012"/>
    <lineage>
        <taxon>Bacteria</taxon>
        <taxon>Pseudomonadati</taxon>
        <taxon>Pseudomonadota</taxon>
        <taxon>Gammaproteobacteria</taxon>
        <taxon>Alteromonadales</taxon>
        <taxon>Alteromonadaceae</taxon>
        <taxon>Glaciecola</taxon>
    </lineage>
</organism>
<accession>A0ABV9LWJ4</accession>
<keyword evidence="3 7" id="KW-0963">Cytoplasm</keyword>
<evidence type="ECO:0000256" key="2">
    <source>
        <dbReference type="ARBA" id="ARBA00008524"/>
    </source>
</evidence>
<gene>
    <name evidence="10" type="ORF">ACFO4O_12155</name>
</gene>
<keyword evidence="4 7" id="KW-0645">Protease</keyword>
<comment type="function">
    <text evidence="7">Degrades oligopeptides.</text>
</comment>
<dbReference type="InterPro" id="IPR029414">
    <property type="entry name" value="Tricorn_PDZ"/>
</dbReference>
<name>A0ABV9LWJ4_9ALTE</name>
<dbReference type="InterPro" id="IPR015943">
    <property type="entry name" value="WD40/YVTN_repeat-like_dom_sf"/>
</dbReference>
<dbReference type="InterPro" id="IPR005151">
    <property type="entry name" value="Tail-specific_protease"/>
</dbReference>
<dbReference type="Gene3D" id="2.130.10.10">
    <property type="entry name" value="YVTN repeat-like/Quinoprotein amine dehydrogenase"/>
    <property type="match status" value="1"/>
</dbReference>
<dbReference type="Pfam" id="PF14685">
    <property type="entry name" value="PDZ_Tricorn"/>
    <property type="match status" value="1"/>
</dbReference>
<keyword evidence="6 7" id="KW-0720">Serine protease</keyword>
<comment type="caution">
    <text evidence="10">The sequence shown here is derived from an EMBL/GenBank/DDBJ whole genome shotgun (WGS) entry which is preliminary data.</text>
</comment>
<dbReference type="EMBL" id="JBHSGU010000005">
    <property type="protein sequence ID" value="MFC4700916.1"/>
    <property type="molecule type" value="Genomic_DNA"/>
</dbReference>
<feature type="region of interest" description="Disordered" evidence="8">
    <location>
        <begin position="317"/>
        <end position="336"/>
    </location>
</feature>
<proteinExistence type="inferred from homology"/>
<evidence type="ECO:0000313" key="11">
    <source>
        <dbReference type="Proteomes" id="UP001595897"/>
    </source>
</evidence>
<evidence type="ECO:0000256" key="7">
    <source>
        <dbReference type="PIRNR" id="PIRNR036421"/>
    </source>
</evidence>
<evidence type="ECO:0000256" key="3">
    <source>
        <dbReference type="ARBA" id="ARBA00022490"/>
    </source>
</evidence>
<dbReference type="Gene3D" id="3.90.226.10">
    <property type="entry name" value="2-enoyl-CoA Hydratase, Chain A, domain 1"/>
    <property type="match status" value="1"/>
</dbReference>
<keyword evidence="5 7" id="KW-0378">Hydrolase</keyword>
<dbReference type="SUPFAM" id="SSF69304">
    <property type="entry name" value="Tricorn protease N-terminal domain"/>
    <property type="match status" value="1"/>
</dbReference>
<feature type="domain" description="Tail specific protease" evidence="9">
    <location>
        <begin position="825"/>
        <end position="1019"/>
    </location>
</feature>
<feature type="compositionally biased region" description="Low complexity" evidence="8">
    <location>
        <begin position="324"/>
        <end position="336"/>
    </location>
</feature>
<dbReference type="SUPFAM" id="SSF52096">
    <property type="entry name" value="ClpP/crotonase"/>
    <property type="match status" value="1"/>
</dbReference>